<proteinExistence type="predicted"/>
<dbReference type="Pfam" id="PF01182">
    <property type="entry name" value="Glucosamine_iso"/>
    <property type="match status" value="1"/>
</dbReference>
<dbReference type="InterPro" id="IPR006148">
    <property type="entry name" value="Glc/Gal-6P_isomerase"/>
</dbReference>
<evidence type="ECO:0000259" key="2">
    <source>
        <dbReference type="Pfam" id="PF01182"/>
    </source>
</evidence>
<comment type="pathway">
    <text evidence="1">Carbohydrate degradation.</text>
</comment>
<gene>
    <name evidence="3" type="ORF">W59_11571</name>
</gene>
<dbReference type="InterPro" id="IPR037171">
    <property type="entry name" value="NagB/RpiA_transferase-like"/>
</dbReference>
<dbReference type="PANTHER" id="PTHR11054">
    <property type="entry name" value="6-PHOSPHOGLUCONOLACTONASE"/>
    <property type="match status" value="1"/>
</dbReference>
<comment type="caution">
    <text evidence="3">The sequence shown here is derived from an EMBL/GenBank/DDBJ whole genome shotgun (WGS) entry which is preliminary data.</text>
</comment>
<dbReference type="InterPro" id="IPR039104">
    <property type="entry name" value="6PGL"/>
</dbReference>
<dbReference type="RefSeq" id="WP_007297323.1">
    <property type="nucleotide sequence ID" value="NZ_AJJH01000054.1"/>
</dbReference>
<dbReference type="Gene3D" id="3.40.50.1360">
    <property type="match status" value="1"/>
</dbReference>
<dbReference type="AlphaFoldDB" id="I0WTS6"/>
<feature type="domain" description="Glucosamine/galactosamine-6-phosphate isomerase" evidence="2">
    <location>
        <begin position="35"/>
        <end position="154"/>
    </location>
</feature>
<reference evidence="3 4" key="1">
    <citation type="journal article" date="2012" name="J. Bacteriol.">
        <title>Draft genome sequence of the nitrophenol-degrading actinomycete Rhodococcus imtechensis RKJ300.</title>
        <authorList>
            <person name="Vikram S."/>
            <person name="Kumar S."/>
            <person name="Subramanian S."/>
            <person name="Raghava G.P."/>
        </authorList>
    </citation>
    <scope>NUCLEOTIDE SEQUENCE [LARGE SCALE GENOMIC DNA]</scope>
    <source>
        <strain evidence="3 4">RKJ300</strain>
    </source>
</reference>
<accession>I0WTS6</accession>
<name>I0WTS6_RHOOP</name>
<evidence type="ECO:0000313" key="4">
    <source>
        <dbReference type="Proteomes" id="UP000006447"/>
    </source>
</evidence>
<feature type="non-terminal residue" evidence="3">
    <location>
        <position position="163"/>
    </location>
</feature>
<dbReference type="GO" id="GO:0005975">
    <property type="term" value="P:carbohydrate metabolic process"/>
    <property type="evidence" value="ECO:0007669"/>
    <property type="project" value="InterPro"/>
</dbReference>
<sequence length="163" mass="17985">MTTTRTTSAPSKPIPYIYDDSEQLAGDVASRLLSEQLAGDVASRLLSNLAQAQKERAYASLVLTGGRTGTAVLERLRTAPNRDIVNWHRVNFFWGDERFVARHHPDRNEKQAREALLDHLPVDPSRVHVMAPCDGGFGNDATAVANAYQALLCAYGRLDRTPL</sequence>
<dbReference type="Proteomes" id="UP000006447">
    <property type="component" value="Unassembled WGS sequence"/>
</dbReference>
<dbReference type="EMBL" id="AJJH01000054">
    <property type="protein sequence ID" value="EID79792.1"/>
    <property type="molecule type" value="Genomic_DNA"/>
</dbReference>
<evidence type="ECO:0000313" key="3">
    <source>
        <dbReference type="EMBL" id="EID79792.1"/>
    </source>
</evidence>
<dbReference type="PANTHER" id="PTHR11054:SF0">
    <property type="entry name" value="6-PHOSPHOGLUCONOLACTONASE"/>
    <property type="match status" value="1"/>
</dbReference>
<dbReference type="SUPFAM" id="SSF100950">
    <property type="entry name" value="NagB/RpiA/CoA transferase-like"/>
    <property type="match status" value="1"/>
</dbReference>
<evidence type="ECO:0000256" key="1">
    <source>
        <dbReference type="ARBA" id="ARBA00004921"/>
    </source>
</evidence>
<protein>
    <submittedName>
        <fullName evidence="3">6-phosphogluconolactonase</fullName>
    </submittedName>
</protein>
<organism evidence="3 4">
    <name type="scientific">Rhodococcus opacus RKJ300 = JCM 13270</name>
    <dbReference type="NCBI Taxonomy" id="1165867"/>
    <lineage>
        <taxon>Bacteria</taxon>
        <taxon>Bacillati</taxon>
        <taxon>Actinomycetota</taxon>
        <taxon>Actinomycetes</taxon>
        <taxon>Mycobacteriales</taxon>
        <taxon>Nocardiaceae</taxon>
        <taxon>Rhodococcus</taxon>
    </lineage>
</organism>